<dbReference type="EMBL" id="SMGD01000019">
    <property type="protein sequence ID" value="TCK46415.1"/>
    <property type="molecule type" value="Genomic_DNA"/>
</dbReference>
<dbReference type="Pfam" id="PF02754">
    <property type="entry name" value="CCG"/>
    <property type="match status" value="2"/>
</dbReference>
<feature type="domain" description="Cysteine-rich" evidence="1">
    <location>
        <begin position="133"/>
        <end position="216"/>
    </location>
</feature>
<accession>A0A4R1J7G9</accession>
<organism evidence="2 3">
    <name type="scientific">Celerinatantimonas diazotrophica</name>
    <dbReference type="NCBI Taxonomy" id="412034"/>
    <lineage>
        <taxon>Bacteria</taxon>
        <taxon>Pseudomonadati</taxon>
        <taxon>Pseudomonadota</taxon>
        <taxon>Gammaproteobacteria</taxon>
        <taxon>Celerinatantimonadaceae</taxon>
        <taxon>Celerinatantimonas</taxon>
    </lineage>
</organism>
<dbReference type="Proteomes" id="UP000295565">
    <property type="component" value="Unassembled WGS sequence"/>
</dbReference>
<dbReference type="AlphaFoldDB" id="A0A4R1J7G9"/>
<keyword evidence="3" id="KW-1185">Reference proteome</keyword>
<dbReference type="InterPro" id="IPR004017">
    <property type="entry name" value="Cys_rich_dom"/>
</dbReference>
<evidence type="ECO:0000259" key="1">
    <source>
        <dbReference type="Pfam" id="PF02754"/>
    </source>
</evidence>
<dbReference type="RefSeq" id="WP_131914413.1">
    <property type="nucleotide sequence ID" value="NZ_OU594967.1"/>
</dbReference>
<sequence length="239" mass="26229">MNVNFFVTCLCDTIKADVAKQSVLLLEKLGCQIHFPSEQSCCGMPSINSGYIKDSLPAMKSMIRAFEGNDDPIIVPAGSCSAMLKNYPDYLTDEPSWHQRAVQVAQRVQEMTSFIVDTLGVVDVGAKLQGRAVYHPSCSLLRKMNVVNQPLQLLEHVEGLTLEPIANQQTCCGFGGTFSVKMPEISAAMVSEKVQHIEQVQPDYLIGADISCLINIGGRLHRQGNPLKVMHIAQVLMSH</sequence>
<protein>
    <submittedName>
        <fullName evidence="2">L-lactate dehydrogenase complex protein LldE</fullName>
    </submittedName>
</protein>
<evidence type="ECO:0000313" key="2">
    <source>
        <dbReference type="EMBL" id="TCK46415.1"/>
    </source>
</evidence>
<dbReference type="PANTHER" id="PTHR30296:SF0">
    <property type="entry name" value="LACTATE UTILIZATION PROTEIN A"/>
    <property type="match status" value="1"/>
</dbReference>
<dbReference type="GO" id="GO:0016491">
    <property type="term" value="F:oxidoreductase activity"/>
    <property type="evidence" value="ECO:0007669"/>
    <property type="project" value="UniProtKB-ARBA"/>
</dbReference>
<proteinExistence type="predicted"/>
<dbReference type="GO" id="GO:0005829">
    <property type="term" value="C:cytosol"/>
    <property type="evidence" value="ECO:0007669"/>
    <property type="project" value="TreeGrafter"/>
</dbReference>
<dbReference type="PANTHER" id="PTHR30296">
    <property type="entry name" value="UNCHARACTERIZED PROTEIN YKGE"/>
    <property type="match status" value="1"/>
</dbReference>
<feature type="domain" description="Cysteine-rich" evidence="1">
    <location>
        <begin position="3"/>
        <end position="85"/>
    </location>
</feature>
<name>A0A4R1J7G9_9GAMM</name>
<dbReference type="OrthoDB" id="9770306at2"/>
<gene>
    <name evidence="2" type="ORF">EV690_3695</name>
</gene>
<evidence type="ECO:0000313" key="3">
    <source>
        <dbReference type="Proteomes" id="UP000295565"/>
    </source>
</evidence>
<reference evidence="2 3" key="1">
    <citation type="submission" date="2019-03" db="EMBL/GenBank/DDBJ databases">
        <title>Genomic Encyclopedia of Type Strains, Phase IV (KMG-IV): sequencing the most valuable type-strain genomes for metagenomic binning, comparative biology and taxonomic classification.</title>
        <authorList>
            <person name="Goeker M."/>
        </authorList>
    </citation>
    <scope>NUCLEOTIDE SEQUENCE [LARGE SCALE GENOMIC DNA]</scope>
    <source>
        <strain evidence="2 3">DSM 18577</strain>
    </source>
</reference>
<comment type="caution">
    <text evidence="2">The sequence shown here is derived from an EMBL/GenBank/DDBJ whole genome shotgun (WGS) entry which is preliminary data.</text>
</comment>